<accession>A0AC58UP39</accession>
<gene>
    <name evidence="2" type="primary">LOC142181711</name>
</gene>
<reference evidence="2" key="2">
    <citation type="submission" date="2025-08" db="UniProtKB">
        <authorList>
            <consortium name="RefSeq"/>
        </authorList>
    </citation>
    <scope>IDENTIFICATION</scope>
    <source>
        <tissue evidence="2">Leaf</tissue>
    </source>
</reference>
<reference evidence="1" key="1">
    <citation type="journal article" date="2014" name="Nat. Commun.">
        <title>The tobacco genome sequence and its comparison with those of tomato and potato.</title>
        <authorList>
            <person name="Sierro N."/>
            <person name="Battey J.N."/>
            <person name="Ouadi S."/>
            <person name="Bakaher N."/>
            <person name="Bovet L."/>
            <person name="Willig A."/>
            <person name="Goepfert S."/>
            <person name="Peitsch M.C."/>
            <person name="Ivanov N.V."/>
        </authorList>
    </citation>
    <scope>NUCLEOTIDE SEQUENCE [LARGE SCALE GENOMIC DNA]</scope>
</reference>
<dbReference type="RefSeq" id="XP_075111253.1">
    <property type="nucleotide sequence ID" value="XM_075255152.1"/>
</dbReference>
<organism evidence="1 2">
    <name type="scientific">Nicotiana tabacum</name>
    <name type="common">Common tobacco</name>
    <dbReference type="NCBI Taxonomy" id="4097"/>
    <lineage>
        <taxon>Eukaryota</taxon>
        <taxon>Viridiplantae</taxon>
        <taxon>Streptophyta</taxon>
        <taxon>Embryophyta</taxon>
        <taxon>Tracheophyta</taxon>
        <taxon>Spermatophyta</taxon>
        <taxon>Magnoliopsida</taxon>
        <taxon>eudicotyledons</taxon>
        <taxon>Gunneridae</taxon>
        <taxon>Pentapetalae</taxon>
        <taxon>asterids</taxon>
        <taxon>lamiids</taxon>
        <taxon>Solanales</taxon>
        <taxon>Solanaceae</taxon>
        <taxon>Nicotianoideae</taxon>
        <taxon>Nicotianeae</taxon>
        <taxon>Nicotiana</taxon>
    </lineage>
</organism>
<evidence type="ECO:0000313" key="1">
    <source>
        <dbReference type="Proteomes" id="UP000790787"/>
    </source>
</evidence>
<keyword evidence="1" id="KW-1185">Reference proteome</keyword>
<name>A0AC58UP39_TOBAC</name>
<dbReference type="Proteomes" id="UP000790787">
    <property type="component" value="Chromosome 6"/>
</dbReference>
<sequence>MDIGIMMKRKKRYVRGRPRIRWGALTKDKAQELEGRLAAMGAWRSSGDASIMWSTTANYVREVAREVLGVSKSFSGRHQGDWWWNDIIQGKMEAKTVAYAKLAGSTSEEERRANRERYKIARKEAKLAVTEAKNATFSHLYEELGEKGRGRKLFRLAKARERKAQDLDQDEEDAGGMEVEYSGSVVQKQR</sequence>
<evidence type="ECO:0000313" key="2">
    <source>
        <dbReference type="RefSeq" id="XP_075111253.1"/>
    </source>
</evidence>
<protein>
    <submittedName>
        <fullName evidence="2">Uncharacterized protein LOC142181711</fullName>
    </submittedName>
</protein>
<proteinExistence type="predicted"/>